<dbReference type="RefSeq" id="WP_185003078.1">
    <property type="nucleotide sequence ID" value="NZ_BAAAUI010000055.1"/>
</dbReference>
<feature type="domain" description="DUF7711" evidence="1">
    <location>
        <begin position="1"/>
        <end position="196"/>
    </location>
</feature>
<dbReference type="InterPro" id="IPR056128">
    <property type="entry name" value="DUF7711"/>
</dbReference>
<dbReference type="AlphaFoldDB" id="A0A7W7C9V7"/>
<dbReference type="Pfam" id="PF24821">
    <property type="entry name" value="DUF7711"/>
    <property type="match status" value="1"/>
</dbReference>
<keyword evidence="3" id="KW-1185">Reference proteome</keyword>
<protein>
    <recommendedName>
        <fullName evidence="1">DUF7711 domain-containing protein</fullName>
    </recommendedName>
</protein>
<gene>
    <name evidence="2" type="ORF">HNR67_003278</name>
</gene>
<dbReference type="Proteomes" id="UP000533598">
    <property type="component" value="Unassembled WGS sequence"/>
</dbReference>
<reference evidence="2 3" key="1">
    <citation type="submission" date="2020-08" db="EMBL/GenBank/DDBJ databases">
        <title>Sequencing the genomes of 1000 actinobacteria strains.</title>
        <authorList>
            <person name="Klenk H.-P."/>
        </authorList>
    </citation>
    <scope>NUCLEOTIDE SEQUENCE [LARGE SCALE GENOMIC DNA]</scope>
    <source>
        <strain evidence="2 3">DSM 44230</strain>
    </source>
</reference>
<dbReference type="EMBL" id="JACHMH010000001">
    <property type="protein sequence ID" value="MBB4677160.1"/>
    <property type="molecule type" value="Genomic_DNA"/>
</dbReference>
<comment type="caution">
    <text evidence="2">The sequence shown here is derived from an EMBL/GenBank/DDBJ whole genome shotgun (WGS) entry which is preliminary data.</text>
</comment>
<evidence type="ECO:0000313" key="3">
    <source>
        <dbReference type="Proteomes" id="UP000533598"/>
    </source>
</evidence>
<accession>A0A7W7C9V7</accession>
<sequence>MKRNRAAHHLETLAQTCAGLIENPNPISPLRVRALWTAGEILDPSAEPELITVALVVDLPPAEVPWRGEPTGAQHWANLTRLSRNPFLPLWRSAHAPVWNHHLIRPALIWSAETGIAQDTLTTLAEGDPETVRSEAPSTVDFQARVAEELAISHTALTAASETYEARRWAPGKLEPYADTLFRAGKGYLELLAASRD</sequence>
<organism evidence="2 3">
    <name type="scientific">Crossiella cryophila</name>
    <dbReference type="NCBI Taxonomy" id="43355"/>
    <lineage>
        <taxon>Bacteria</taxon>
        <taxon>Bacillati</taxon>
        <taxon>Actinomycetota</taxon>
        <taxon>Actinomycetes</taxon>
        <taxon>Pseudonocardiales</taxon>
        <taxon>Pseudonocardiaceae</taxon>
        <taxon>Crossiella</taxon>
    </lineage>
</organism>
<evidence type="ECO:0000313" key="2">
    <source>
        <dbReference type="EMBL" id="MBB4677160.1"/>
    </source>
</evidence>
<name>A0A7W7C9V7_9PSEU</name>
<proteinExistence type="predicted"/>
<evidence type="ECO:0000259" key="1">
    <source>
        <dbReference type="Pfam" id="PF24821"/>
    </source>
</evidence>